<feature type="region of interest" description="Disordered" evidence="1">
    <location>
        <begin position="1"/>
        <end position="59"/>
    </location>
</feature>
<name>A0A5R9GND8_9BACL</name>
<proteinExistence type="predicted"/>
<keyword evidence="3" id="KW-1185">Reference proteome</keyword>
<accession>A0A5R9GND8</accession>
<comment type="caution">
    <text evidence="2">The sequence shown here is derived from an EMBL/GenBank/DDBJ whole genome shotgun (WGS) entry which is preliminary data.</text>
</comment>
<dbReference type="AlphaFoldDB" id="A0A5R9GND8"/>
<protein>
    <submittedName>
        <fullName evidence="2">Uncharacterized protein</fullName>
    </submittedName>
</protein>
<organism evidence="2 3">
    <name type="scientific">Paenibacillus antri</name>
    <dbReference type="NCBI Taxonomy" id="2582848"/>
    <lineage>
        <taxon>Bacteria</taxon>
        <taxon>Bacillati</taxon>
        <taxon>Bacillota</taxon>
        <taxon>Bacilli</taxon>
        <taxon>Bacillales</taxon>
        <taxon>Paenibacillaceae</taxon>
        <taxon>Paenibacillus</taxon>
    </lineage>
</organism>
<dbReference type="Proteomes" id="UP000309676">
    <property type="component" value="Unassembled WGS sequence"/>
</dbReference>
<feature type="compositionally biased region" description="Low complexity" evidence="1">
    <location>
        <begin position="28"/>
        <end position="40"/>
    </location>
</feature>
<evidence type="ECO:0000313" key="2">
    <source>
        <dbReference type="EMBL" id="TLS53575.1"/>
    </source>
</evidence>
<feature type="compositionally biased region" description="Polar residues" evidence="1">
    <location>
        <begin position="1"/>
        <end position="10"/>
    </location>
</feature>
<evidence type="ECO:0000313" key="3">
    <source>
        <dbReference type="Proteomes" id="UP000309676"/>
    </source>
</evidence>
<dbReference type="EMBL" id="VCIW01000002">
    <property type="protein sequence ID" value="TLS53575.1"/>
    <property type="molecule type" value="Genomic_DNA"/>
</dbReference>
<reference evidence="2 3" key="1">
    <citation type="submission" date="2019-05" db="EMBL/GenBank/DDBJ databases">
        <authorList>
            <person name="Narsing Rao M.P."/>
            <person name="Li W.J."/>
        </authorList>
    </citation>
    <scope>NUCLEOTIDE SEQUENCE [LARGE SCALE GENOMIC DNA]</scope>
    <source>
        <strain evidence="2 3">SYSU_K30003</strain>
    </source>
</reference>
<sequence length="59" mass="6116">MRMTIKQQALHTGGPERGQDGVEPKGGAKAAADLTAEFAAEPGFRPGGGRSGNQRVHKS</sequence>
<dbReference type="RefSeq" id="WP_138192893.1">
    <property type="nucleotide sequence ID" value="NZ_VCIW01000002.1"/>
</dbReference>
<evidence type="ECO:0000256" key="1">
    <source>
        <dbReference type="SAM" id="MobiDB-lite"/>
    </source>
</evidence>
<gene>
    <name evidence="2" type="ORF">FE782_04705</name>
</gene>